<protein>
    <submittedName>
        <fullName evidence="3">Helix-turn-helix domain-containing protein</fullName>
    </submittedName>
</protein>
<dbReference type="Proteomes" id="UP000298763">
    <property type="component" value="Chromosome"/>
</dbReference>
<dbReference type="CDD" id="cd04762">
    <property type="entry name" value="HTH_MerR-trunc"/>
    <property type="match status" value="1"/>
</dbReference>
<dbReference type="EMBL" id="CP040017">
    <property type="protein sequence ID" value="QCP10403.1"/>
    <property type="molecule type" value="Genomic_DNA"/>
</dbReference>
<dbReference type="Pfam" id="PF12728">
    <property type="entry name" value="HTH_17"/>
    <property type="match status" value="1"/>
</dbReference>
<evidence type="ECO:0000256" key="1">
    <source>
        <dbReference type="SAM" id="MobiDB-lite"/>
    </source>
</evidence>
<dbReference type="SUPFAM" id="SSF46955">
    <property type="entry name" value="Putative DNA-binding domain"/>
    <property type="match status" value="1"/>
</dbReference>
<reference evidence="3 4" key="1">
    <citation type="submission" date="2019-05" db="EMBL/GenBank/DDBJ databases">
        <title>Draft Genome Sequences of Six Type Strains of the Genus Massilia.</title>
        <authorList>
            <person name="Miess H."/>
            <person name="Frediansyhah A."/>
            <person name="Gross H."/>
        </authorList>
    </citation>
    <scope>NUCLEOTIDE SEQUENCE [LARGE SCALE GENOMIC DNA]</scope>
    <source>
        <strain evidence="3 4">DSMZ 26121</strain>
    </source>
</reference>
<dbReference type="InterPro" id="IPR029016">
    <property type="entry name" value="GAF-like_dom_sf"/>
</dbReference>
<dbReference type="InterPro" id="IPR041657">
    <property type="entry name" value="HTH_17"/>
</dbReference>
<proteinExistence type="predicted"/>
<dbReference type="PANTHER" id="PTHR43102:SF2">
    <property type="entry name" value="GAF DOMAIN-CONTAINING PROTEIN"/>
    <property type="match status" value="1"/>
</dbReference>
<dbReference type="InterPro" id="IPR003018">
    <property type="entry name" value="GAF"/>
</dbReference>
<feature type="domain" description="GAF" evidence="2">
    <location>
        <begin position="262"/>
        <end position="404"/>
    </location>
</feature>
<evidence type="ECO:0000313" key="4">
    <source>
        <dbReference type="Proteomes" id="UP000298763"/>
    </source>
</evidence>
<dbReference type="SMART" id="SM00065">
    <property type="entry name" value="GAF"/>
    <property type="match status" value="1"/>
</dbReference>
<name>A0ABX5UHD5_9BURK</name>
<gene>
    <name evidence="3" type="ORF">FCL38_08135</name>
</gene>
<evidence type="ECO:0000259" key="2">
    <source>
        <dbReference type="SMART" id="SM00065"/>
    </source>
</evidence>
<dbReference type="PANTHER" id="PTHR43102">
    <property type="entry name" value="SLR1143 PROTEIN"/>
    <property type="match status" value="1"/>
</dbReference>
<keyword evidence="4" id="KW-1185">Reference proteome</keyword>
<sequence length="405" mass="43981">MRCNACSTRRAAADRPHAPRRRPRDARRVRIRLQAIGYTAAMNSPIITTAQAAKILGVSARTAQLWIESGVIPSWKTPGGHRRMYETDVLATLAQGNDIKSPGWEVLVLAPARHHASWTNAFATLNVAGLTCLDNPVAAAVTLGTTVPDMLVVHVETPDDVQPGFLASLREVPVLSRLQIVIATSLPAAQVEAMLGPGLHCKVIQLHGTPDGLPQELAKHSTFKPVTLAPLPPILLDAPFPVGANEPRRLAAVHRSGLLYSAQEETLDNIAQLAALSLSMPVALVSIISEDKQWFKAKVGLDLTETPRHWAFCNHTLLQTGVQEFSELDNDPRFADNPAVADAPHFRYYAGAPITDDWGFALGSLCVIDTKPRQLGDSGRQILDRLARQASREVSRAIRSAGRRK</sequence>
<dbReference type="Gene3D" id="1.10.1660.10">
    <property type="match status" value="1"/>
</dbReference>
<dbReference type="NCBIfam" id="TIGR01764">
    <property type="entry name" value="excise"/>
    <property type="match status" value="1"/>
</dbReference>
<dbReference type="InterPro" id="IPR010093">
    <property type="entry name" value="SinI_DNA-bd"/>
</dbReference>
<feature type="region of interest" description="Disordered" evidence="1">
    <location>
        <begin position="1"/>
        <end position="25"/>
    </location>
</feature>
<dbReference type="Gene3D" id="3.30.450.40">
    <property type="match status" value="1"/>
</dbReference>
<dbReference type="Pfam" id="PF01590">
    <property type="entry name" value="GAF"/>
    <property type="match status" value="1"/>
</dbReference>
<accession>A0ABX5UHD5</accession>
<dbReference type="InterPro" id="IPR009061">
    <property type="entry name" value="DNA-bd_dom_put_sf"/>
</dbReference>
<organism evidence="3 4">
    <name type="scientific">Pseudoduganella umbonata</name>
    <dbReference type="NCBI Taxonomy" id="864828"/>
    <lineage>
        <taxon>Bacteria</taxon>
        <taxon>Pseudomonadati</taxon>
        <taxon>Pseudomonadota</taxon>
        <taxon>Betaproteobacteria</taxon>
        <taxon>Burkholderiales</taxon>
        <taxon>Oxalobacteraceae</taxon>
        <taxon>Telluria group</taxon>
        <taxon>Pseudoduganella</taxon>
    </lineage>
</organism>
<dbReference type="SUPFAM" id="SSF55781">
    <property type="entry name" value="GAF domain-like"/>
    <property type="match status" value="1"/>
</dbReference>
<evidence type="ECO:0000313" key="3">
    <source>
        <dbReference type="EMBL" id="QCP10403.1"/>
    </source>
</evidence>